<dbReference type="Proteomes" id="UP000598996">
    <property type="component" value="Unassembled WGS sequence"/>
</dbReference>
<evidence type="ECO:0000256" key="1">
    <source>
        <dbReference type="SAM" id="Phobius"/>
    </source>
</evidence>
<proteinExistence type="predicted"/>
<gene>
    <name evidence="2" type="ORF">JKJ07_40610</name>
</gene>
<dbReference type="EMBL" id="JAENHO010000014">
    <property type="protein sequence ID" value="MBL7260615.1"/>
    <property type="molecule type" value="Genomic_DNA"/>
</dbReference>
<evidence type="ECO:0000313" key="3">
    <source>
        <dbReference type="Proteomes" id="UP000598996"/>
    </source>
</evidence>
<keyword evidence="1" id="KW-0812">Transmembrane</keyword>
<dbReference type="RefSeq" id="WP_202997319.1">
    <property type="nucleotide sequence ID" value="NZ_JAENHO010000014.1"/>
</dbReference>
<protein>
    <recommendedName>
        <fullName evidence="4">Fimbrial assembly protein</fullName>
    </recommendedName>
</protein>
<keyword evidence="1" id="KW-0472">Membrane</keyword>
<comment type="caution">
    <text evidence="2">The sequence shown here is derived from an EMBL/GenBank/DDBJ whole genome shotgun (WGS) entry which is preliminary data.</text>
</comment>
<evidence type="ECO:0000313" key="2">
    <source>
        <dbReference type="EMBL" id="MBL7260615.1"/>
    </source>
</evidence>
<feature type="transmembrane region" description="Helical" evidence="1">
    <location>
        <begin position="46"/>
        <end position="65"/>
    </location>
</feature>
<keyword evidence="1" id="KW-1133">Transmembrane helix</keyword>
<keyword evidence="3" id="KW-1185">Reference proteome</keyword>
<sequence length="242" mass="25323">MTTTQTSLLPVDPAVSPAQASRVLTIRANLLPDEIKAGRTARRTRSALIVAVVLVVALLGGWYFYAVQHLDSANENLTSATDQVARTQNDKKKYNGVTETINNRDTMTADLKSLMANDLPWARHTDTLRANAAAAGVTIAEISGALVADAPVTTNADGTAAKPAGAATERTVATVTLAGSTPDKPQVAVFLDRLANLKGFADPYLTTLSYSEGSYTYSISLKMTSAALCGRFTAACAATGGN</sequence>
<reference evidence="2 3" key="1">
    <citation type="submission" date="2021-01" db="EMBL/GenBank/DDBJ databases">
        <title>Actinoplanes sp. nov. LDG1-01 isolated from lichen.</title>
        <authorList>
            <person name="Saeng-In P."/>
            <person name="Phongsopitanun W."/>
            <person name="Kanchanasin P."/>
            <person name="Yuki M."/>
            <person name="Kudo T."/>
            <person name="Ohkuma M."/>
            <person name="Tanasupawat S."/>
        </authorList>
    </citation>
    <scope>NUCLEOTIDE SEQUENCE [LARGE SCALE GENOMIC DNA]</scope>
    <source>
        <strain evidence="2 3">LDG1-01</strain>
    </source>
</reference>
<name>A0ABS1W1J7_9ACTN</name>
<organism evidence="2 3">
    <name type="scientific">Paractinoplanes lichenicola</name>
    <dbReference type="NCBI Taxonomy" id="2802976"/>
    <lineage>
        <taxon>Bacteria</taxon>
        <taxon>Bacillati</taxon>
        <taxon>Actinomycetota</taxon>
        <taxon>Actinomycetes</taxon>
        <taxon>Micromonosporales</taxon>
        <taxon>Micromonosporaceae</taxon>
        <taxon>Paractinoplanes</taxon>
    </lineage>
</organism>
<evidence type="ECO:0008006" key="4">
    <source>
        <dbReference type="Google" id="ProtNLM"/>
    </source>
</evidence>
<accession>A0ABS1W1J7</accession>